<dbReference type="PATRIC" id="fig|1235279.3.peg.2225"/>
<comment type="similarity">
    <text evidence="1">Belongs to the azoreductase type 2 family.</text>
</comment>
<dbReference type="STRING" id="1235279.C772_02218"/>
<dbReference type="Pfam" id="PF03358">
    <property type="entry name" value="FMN_red"/>
    <property type="match status" value="1"/>
</dbReference>
<dbReference type="GO" id="GO:0005829">
    <property type="term" value="C:cytosol"/>
    <property type="evidence" value="ECO:0007669"/>
    <property type="project" value="TreeGrafter"/>
</dbReference>
<dbReference type="Proteomes" id="UP000011919">
    <property type="component" value="Unassembled WGS sequence"/>
</dbReference>
<proteinExistence type="inferred from homology"/>
<dbReference type="InterPro" id="IPR029039">
    <property type="entry name" value="Flavoprotein-like_sf"/>
</dbReference>
<dbReference type="SUPFAM" id="SSF52218">
    <property type="entry name" value="Flavoproteins"/>
    <property type="match status" value="1"/>
</dbReference>
<keyword evidence="4" id="KW-1185">Reference proteome</keyword>
<dbReference type="AlphaFoldDB" id="M7NVQ5"/>
<keyword evidence="3" id="KW-0560">Oxidoreductase</keyword>
<comment type="caution">
    <text evidence="3">The sequence shown here is derived from an EMBL/GenBank/DDBJ whole genome shotgun (WGS) entry which is preliminary data.</text>
</comment>
<dbReference type="InterPro" id="IPR005025">
    <property type="entry name" value="FMN_Rdtase-like_dom"/>
</dbReference>
<feature type="domain" description="NADPH-dependent FMN reductase-like" evidence="2">
    <location>
        <begin position="4"/>
        <end position="149"/>
    </location>
</feature>
<protein>
    <submittedName>
        <fullName evidence="3">FMN-dependent NADPH-azoreductase</fullName>
        <ecNumber evidence="3">1.7.-.-</ecNumber>
    </submittedName>
</protein>
<organism evidence="3 4">
    <name type="scientific">Bhargavaea cecembensis DSE10</name>
    <dbReference type="NCBI Taxonomy" id="1235279"/>
    <lineage>
        <taxon>Bacteria</taxon>
        <taxon>Bacillati</taxon>
        <taxon>Bacillota</taxon>
        <taxon>Bacilli</taxon>
        <taxon>Bacillales</taxon>
        <taxon>Caryophanaceae</taxon>
        <taxon>Bhargavaea</taxon>
    </lineage>
</organism>
<evidence type="ECO:0000313" key="4">
    <source>
        <dbReference type="Proteomes" id="UP000011919"/>
    </source>
</evidence>
<dbReference type="EMBL" id="AOFT01000011">
    <property type="protein sequence ID" value="EMR05730.1"/>
    <property type="molecule type" value="Genomic_DNA"/>
</dbReference>
<evidence type="ECO:0000313" key="3">
    <source>
        <dbReference type="EMBL" id="EMR05730.1"/>
    </source>
</evidence>
<evidence type="ECO:0000259" key="2">
    <source>
        <dbReference type="Pfam" id="PF03358"/>
    </source>
</evidence>
<dbReference type="PANTHER" id="PTHR30543">
    <property type="entry name" value="CHROMATE REDUCTASE"/>
    <property type="match status" value="1"/>
</dbReference>
<accession>M7NVQ5</accession>
<dbReference type="eggNOG" id="COG0431">
    <property type="taxonomic scope" value="Bacteria"/>
</dbReference>
<gene>
    <name evidence="3" type="primary">azr_3</name>
    <name evidence="3" type="ORF">C772_02218</name>
</gene>
<dbReference type="GO" id="GO:0016491">
    <property type="term" value="F:oxidoreductase activity"/>
    <property type="evidence" value="ECO:0007669"/>
    <property type="project" value="UniProtKB-KW"/>
</dbReference>
<dbReference type="Gene3D" id="3.40.50.360">
    <property type="match status" value="1"/>
</dbReference>
<dbReference type="GO" id="GO:0010181">
    <property type="term" value="F:FMN binding"/>
    <property type="evidence" value="ECO:0007669"/>
    <property type="project" value="TreeGrafter"/>
</dbReference>
<sequence>MTIKVKAVIGSTSSTSYNLKVVEFMRQRYADRLEIMPVFINALEPYSTDAENNPSEDVLDFKKEVADSDAVLFAVPEYNFSIPGQLKNAIDWMSRVDLVLNNKPTFIIGASMGALGSVRAQQHLREILSNPNLAPAILPQNEVYIGSVHEKLDEAGNITDEATVAFLDLVVDNFIKFYEKEKAAAAAN</sequence>
<dbReference type="RefSeq" id="WP_008299975.1">
    <property type="nucleotide sequence ID" value="NZ_AOFT01000011.1"/>
</dbReference>
<dbReference type="PANTHER" id="PTHR30543:SF21">
    <property type="entry name" value="NAD(P)H-DEPENDENT FMN REDUCTASE LOT6"/>
    <property type="match status" value="1"/>
</dbReference>
<dbReference type="InterPro" id="IPR050712">
    <property type="entry name" value="NAD(P)H-dep_reductase"/>
</dbReference>
<dbReference type="EC" id="1.7.-.-" evidence="3"/>
<evidence type="ECO:0000256" key="1">
    <source>
        <dbReference type="ARBA" id="ARBA00009428"/>
    </source>
</evidence>
<reference evidence="3 4" key="1">
    <citation type="journal article" date="2013" name="Genome Announc.">
        <title>Draft Genome Sequence of Bhargavaea cecembensis Strain DSE10T, Isolated from a Deep-Sea Sediment Sample Collected at a Depth of 5,904 m from the Chagos-Laccadive Ridge System in the Indian Ocean.</title>
        <authorList>
            <person name="Shivaji S."/>
            <person name="Ara S."/>
            <person name="Begum Z."/>
            <person name="Ruth M."/>
            <person name="Singh A."/>
            <person name="Kumar Pinnaka A."/>
        </authorList>
    </citation>
    <scope>NUCLEOTIDE SEQUENCE [LARGE SCALE GENOMIC DNA]</scope>
    <source>
        <strain evidence="3 4">DSE10</strain>
    </source>
</reference>
<name>M7NVQ5_9BACL</name>